<evidence type="ECO:0000313" key="1">
    <source>
        <dbReference type="EMBL" id="MFC0546946.1"/>
    </source>
</evidence>
<dbReference type="EMBL" id="JBHLUD010000013">
    <property type="protein sequence ID" value="MFC0546946.1"/>
    <property type="molecule type" value="Genomic_DNA"/>
</dbReference>
<dbReference type="Proteomes" id="UP001589810">
    <property type="component" value="Unassembled WGS sequence"/>
</dbReference>
<accession>A0ABV6N4I3</accession>
<proteinExistence type="predicted"/>
<sequence length="280" mass="29097">MANVGEVLFALGEVAGAVERAGRATGEAETAFRNAYTGLTEATAGSHDQDAREATEYMAMAISKAGEVDDALHAILGKVSTIVGSLINPDGTTVPPGARAARAPIEGRAHPANSPAPPPEQRDHGWAARVGAQLTEWKDGRPTEALVFDAAGADWQVNSGVDPALTAAARQVIERMIANGEVGTSGNAVTDSAERTAMRDAASHAETKAAVWAAANGKKDVDVVTNRDFVCGDDYAPGNRRKPPGCAQAAAAILPAGYRMRVWRRGVAKPLVIRGRGKKG</sequence>
<dbReference type="Pfam" id="PF14428">
    <property type="entry name" value="DddA-like"/>
    <property type="match status" value="1"/>
</dbReference>
<protein>
    <submittedName>
        <fullName evidence="1">DddA-like double-stranded DNA deaminase toxin</fullName>
    </submittedName>
</protein>
<organism evidence="1 2">
    <name type="scientific">Kutzneria chonburiensis</name>
    <dbReference type="NCBI Taxonomy" id="1483604"/>
    <lineage>
        <taxon>Bacteria</taxon>
        <taxon>Bacillati</taxon>
        <taxon>Actinomycetota</taxon>
        <taxon>Actinomycetes</taxon>
        <taxon>Pseudonocardiales</taxon>
        <taxon>Pseudonocardiaceae</taxon>
        <taxon>Kutzneria</taxon>
    </lineage>
</organism>
<name>A0ABV6N4I3_9PSEU</name>
<dbReference type="InterPro" id="IPR032724">
    <property type="entry name" value="SCP1.201-like"/>
</dbReference>
<keyword evidence="2" id="KW-1185">Reference proteome</keyword>
<dbReference type="RefSeq" id="WP_379794445.1">
    <property type="nucleotide sequence ID" value="NZ_JBHLUD010000013.1"/>
</dbReference>
<evidence type="ECO:0000313" key="2">
    <source>
        <dbReference type="Proteomes" id="UP001589810"/>
    </source>
</evidence>
<comment type="caution">
    <text evidence="1">The sequence shown here is derived from an EMBL/GenBank/DDBJ whole genome shotgun (WGS) entry which is preliminary data.</text>
</comment>
<gene>
    <name evidence="1" type="ORF">ACFFH7_35930</name>
</gene>
<reference evidence="1 2" key="1">
    <citation type="submission" date="2024-09" db="EMBL/GenBank/DDBJ databases">
        <authorList>
            <person name="Sun Q."/>
            <person name="Mori K."/>
        </authorList>
    </citation>
    <scope>NUCLEOTIDE SEQUENCE [LARGE SCALE GENOMIC DNA]</scope>
    <source>
        <strain evidence="1 2">TBRC 1432</strain>
    </source>
</reference>